<dbReference type="Proteomes" id="UP001326567">
    <property type="component" value="Chromosome"/>
</dbReference>
<accession>A0ABZ0V347</accession>
<gene>
    <name evidence="1" type="ORF">T7987_07880</name>
</gene>
<dbReference type="EMBL" id="CP139725">
    <property type="protein sequence ID" value="WPZ23139.1"/>
    <property type="molecule type" value="Genomic_DNA"/>
</dbReference>
<dbReference type="RefSeq" id="WP_322329615.1">
    <property type="nucleotide sequence ID" value="NZ_CP139725.1"/>
</dbReference>
<sequence>MRDQDLIKAARDRATDDDLMVQLADRLEEMRGTLSAIRINRSLASCQLLATLSLAGGAK</sequence>
<organism evidence="1 2">
    <name type="scientific">Sulfitobacter faviae</name>
    <dbReference type="NCBI Taxonomy" id="1775881"/>
    <lineage>
        <taxon>Bacteria</taxon>
        <taxon>Pseudomonadati</taxon>
        <taxon>Pseudomonadota</taxon>
        <taxon>Alphaproteobacteria</taxon>
        <taxon>Rhodobacterales</taxon>
        <taxon>Roseobacteraceae</taxon>
        <taxon>Sulfitobacter</taxon>
    </lineage>
</organism>
<proteinExistence type="predicted"/>
<name>A0ABZ0V347_9RHOB</name>
<evidence type="ECO:0000313" key="1">
    <source>
        <dbReference type="EMBL" id="WPZ23139.1"/>
    </source>
</evidence>
<protein>
    <submittedName>
        <fullName evidence="1">Uncharacterized protein</fullName>
    </submittedName>
</protein>
<keyword evidence="2" id="KW-1185">Reference proteome</keyword>
<reference evidence="1 2" key="1">
    <citation type="submission" date="2023-11" db="EMBL/GenBank/DDBJ databases">
        <title>From the Deep-Sea to the Surface: Bacterial Genomes Isolated from the Moytirra Hydrothermal Vent Plume.</title>
        <authorList>
            <person name="Major S.R."/>
        </authorList>
    </citation>
    <scope>NUCLEOTIDE SEQUENCE [LARGE SCALE GENOMIC DNA]</scope>
    <source>
        <strain evidence="1 2">OXR-9</strain>
    </source>
</reference>
<evidence type="ECO:0000313" key="2">
    <source>
        <dbReference type="Proteomes" id="UP001326567"/>
    </source>
</evidence>